<dbReference type="Proteomes" id="UP000256530">
    <property type="component" value="Unassembled WGS sequence"/>
</dbReference>
<sequence length="113" mass="12582">MQVARSEQEGVGSPDEEAFFASQEGVKRPTVLATGTRLKKYKRLVLNERALKQRMEATKVYPALTGSKTPTSKFGWSKEVGGRSTARKRPIGSTNNQWEGTKPPLIKVSLYKK</sequence>
<gene>
    <name evidence="2" type="ORF">DET55_12410</name>
</gene>
<evidence type="ECO:0000313" key="2">
    <source>
        <dbReference type="EMBL" id="REF25246.1"/>
    </source>
</evidence>
<organism evidence="2 3">
    <name type="scientific">Bacillus mycoides</name>
    <dbReference type="NCBI Taxonomy" id="1405"/>
    <lineage>
        <taxon>Bacteria</taxon>
        <taxon>Bacillati</taxon>
        <taxon>Bacillota</taxon>
        <taxon>Bacilli</taxon>
        <taxon>Bacillales</taxon>
        <taxon>Bacillaceae</taxon>
        <taxon>Bacillus</taxon>
        <taxon>Bacillus cereus group</taxon>
    </lineage>
</organism>
<evidence type="ECO:0000256" key="1">
    <source>
        <dbReference type="SAM" id="MobiDB-lite"/>
    </source>
</evidence>
<proteinExistence type="predicted"/>
<evidence type="ECO:0000313" key="3">
    <source>
        <dbReference type="Proteomes" id="UP000256530"/>
    </source>
</evidence>
<accession>A0A3D9U7Q0</accession>
<feature type="region of interest" description="Disordered" evidence="1">
    <location>
        <begin position="1"/>
        <end position="24"/>
    </location>
</feature>
<feature type="region of interest" description="Disordered" evidence="1">
    <location>
        <begin position="71"/>
        <end position="100"/>
    </location>
</feature>
<dbReference type="AlphaFoldDB" id="A0A3D9U7Q0"/>
<reference evidence="2 3" key="1">
    <citation type="submission" date="2018-08" db="EMBL/GenBank/DDBJ databases">
        <title>Freshwater and sediment microbial communities from various areas in North America, analyzing microbe dynamics in response to fracking.</title>
        <authorList>
            <person name="Lamendella R."/>
        </authorList>
    </citation>
    <scope>NUCLEOTIDE SEQUENCE [LARGE SCALE GENOMIC DNA]</scope>
    <source>
        <strain evidence="2 3">DB-1</strain>
    </source>
</reference>
<protein>
    <submittedName>
        <fullName evidence="2">Uncharacterized protein</fullName>
    </submittedName>
</protein>
<name>A0A3D9U7Q0_BACMY</name>
<dbReference type="EMBL" id="QTTY01000024">
    <property type="protein sequence ID" value="REF25246.1"/>
    <property type="molecule type" value="Genomic_DNA"/>
</dbReference>
<comment type="caution">
    <text evidence="2">The sequence shown here is derived from an EMBL/GenBank/DDBJ whole genome shotgun (WGS) entry which is preliminary data.</text>
</comment>
<dbReference type="NCBIfam" id="NF041643">
    <property type="entry name" value="EAxFAS_anti"/>
    <property type="match status" value="1"/>
</dbReference>